<name>A0A0R3T4X6_RODNA</name>
<accession>A0A0R3T4X6</accession>
<reference evidence="3" key="1">
    <citation type="submission" date="2017-02" db="UniProtKB">
        <authorList>
            <consortium name="WormBaseParasite"/>
        </authorList>
    </citation>
    <scope>IDENTIFICATION</scope>
</reference>
<protein>
    <submittedName>
        <fullName evidence="3">Transposase</fullName>
    </submittedName>
</protein>
<reference evidence="1 2" key="2">
    <citation type="submission" date="2018-11" db="EMBL/GenBank/DDBJ databases">
        <authorList>
            <consortium name="Pathogen Informatics"/>
        </authorList>
    </citation>
    <scope>NUCLEOTIDE SEQUENCE [LARGE SCALE GENOMIC DNA]</scope>
</reference>
<evidence type="ECO:0000313" key="1">
    <source>
        <dbReference type="EMBL" id="VDN97972.1"/>
    </source>
</evidence>
<keyword evidence="2" id="KW-1185">Reference proteome</keyword>
<organism evidence="3">
    <name type="scientific">Rodentolepis nana</name>
    <name type="common">Dwarf tapeworm</name>
    <name type="synonym">Hymenolepis nana</name>
    <dbReference type="NCBI Taxonomy" id="102285"/>
    <lineage>
        <taxon>Eukaryota</taxon>
        <taxon>Metazoa</taxon>
        <taxon>Spiralia</taxon>
        <taxon>Lophotrochozoa</taxon>
        <taxon>Platyhelminthes</taxon>
        <taxon>Cestoda</taxon>
        <taxon>Eucestoda</taxon>
        <taxon>Cyclophyllidea</taxon>
        <taxon>Hymenolepididae</taxon>
        <taxon>Rodentolepis</taxon>
    </lineage>
</organism>
<dbReference type="EMBL" id="UZAE01000970">
    <property type="protein sequence ID" value="VDN97972.1"/>
    <property type="molecule type" value="Genomic_DNA"/>
</dbReference>
<proteinExistence type="predicted"/>
<sequence>MWIRGVVQHPPLNRTSLTYDEATGWRIFQSTQLKAMILARTIDAGVTLWLEWELLWG</sequence>
<evidence type="ECO:0000313" key="2">
    <source>
        <dbReference type="Proteomes" id="UP000278807"/>
    </source>
</evidence>
<evidence type="ECO:0000313" key="3">
    <source>
        <dbReference type="WBParaSite" id="HNAJ_0000211401-mRNA-1"/>
    </source>
</evidence>
<dbReference type="AlphaFoldDB" id="A0A0R3T4X6"/>
<dbReference type="Proteomes" id="UP000278807">
    <property type="component" value="Unassembled WGS sequence"/>
</dbReference>
<dbReference type="WBParaSite" id="HNAJ_0000211401-mRNA-1">
    <property type="protein sequence ID" value="HNAJ_0000211401-mRNA-1"/>
    <property type="gene ID" value="HNAJ_0000211401"/>
</dbReference>
<gene>
    <name evidence="1" type="ORF">HNAJ_LOCUS2113</name>
</gene>